<sequence>MRNMFAKVSSSHRAPPSHQSSSMESEQSLPANVTIVRLISKREWSFLEHFLNTFGLDLPIDDPGISDAVTPDIVIHFAARFQAPLRTISTLAQHFPISLESADATGRYPIHVAAKWGAMPDVIQFLLRSNLTAAGVQDSLGKTPMHYIAEFYPLNYSPRKAQILPMQDSMLQCVKLLKTAAPTSVNLEDNEGCNALEYALENEIDIKVVKAMQRACRDDWRERKAEVGEQGRKTHEDLVKDVQMRARQLQAQMSARRLNADGMEVEETKLGDTGRVSFHRVSGMSNSFVAKTA</sequence>
<organism evidence="4 5">
    <name type="scientific">Cyclotella atomus</name>
    <dbReference type="NCBI Taxonomy" id="382360"/>
    <lineage>
        <taxon>Eukaryota</taxon>
        <taxon>Sar</taxon>
        <taxon>Stramenopiles</taxon>
        <taxon>Ochrophyta</taxon>
        <taxon>Bacillariophyta</taxon>
        <taxon>Coscinodiscophyceae</taxon>
        <taxon>Thalassiosirophycidae</taxon>
        <taxon>Stephanodiscales</taxon>
        <taxon>Stephanodiscaceae</taxon>
        <taxon>Cyclotella</taxon>
    </lineage>
</organism>
<protein>
    <recommendedName>
        <fullName evidence="6">Ankyrin</fullName>
    </recommendedName>
</protein>
<dbReference type="PANTHER" id="PTHR24153">
    <property type="entry name" value="ESPIN"/>
    <property type="match status" value="1"/>
</dbReference>
<dbReference type="InterPro" id="IPR036770">
    <property type="entry name" value="Ankyrin_rpt-contain_sf"/>
</dbReference>
<keyword evidence="5" id="KW-1185">Reference proteome</keyword>
<accession>A0ABD3MV60</accession>
<dbReference type="InterPro" id="IPR052420">
    <property type="entry name" value="Espin/Espin-like"/>
</dbReference>
<name>A0ABD3MV60_9STRA</name>
<feature type="region of interest" description="Disordered" evidence="3">
    <location>
        <begin position="1"/>
        <end position="26"/>
    </location>
</feature>
<dbReference type="Gene3D" id="1.25.40.20">
    <property type="entry name" value="Ankyrin repeat-containing domain"/>
    <property type="match status" value="1"/>
</dbReference>
<evidence type="ECO:0000256" key="1">
    <source>
        <dbReference type="ARBA" id="ARBA00022737"/>
    </source>
</evidence>
<keyword evidence="1" id="KW-0677">Repeat</keyword>
<reference evidence="4 5" key="1">
    <citation type="submission" date="2024-10" db="EMBL/GenBank/DDBJ databases">
        <title>Updated reference genomes for cyclostephanoid diatoms.</title>
        <authorList>
            <person name="Roberts W.R."/>
            <person name="Alverson A.J."/>
        </authorList>
    </citation>
    <scope>NUCLEOTIDE SEQUENCE [LARGE SCALE GENOMIC DNA]</scope>
    <source>
        <strain evidence="4 5">AJA010-31</strain>
    </source>
</reference>
<dbReference type="EMBL" id="JALLPJ020001378">
    <property type="protein sequence ID" value="KAL3766838.1"/>
    <property type="molecule type" value="Genomic_DNA"/>
</dbReference>
<proteinExistence type="predicted"/>
<dbReference type="AlphaFoldDB" id="A0ABD3MV60"/>
<dbReference type="PANTHER" id="PTHR24153:SF8">
    <property type="entry name" value="FORKED, ISOFORM F"/>
    <property type="match status" value="1"/>
</dbReference>
<dbReference type="Proteomes" id="UP001530400">
    <property type="component" value="Unassembled WGS sequence"/>
</dbReference>
<evidence type="ECO:0000256" key="2">
    <source>
        <dbReference type="ARBA" id="ARBA00023043"/>
    </source>
</evidence>
<dbReference type="SUPFAM" id="SSF48403">
    <property type="entry name" value="Ankyrin repeat"/>
    <property type="match status" value="1"/>
</dbReference>
<comment type="caution">
    <text evidence="4">The sequence shown here is derived from an EMBL/GenBank/DDBJ whole genome shotgun (WGS) entry which is preliminary data.</text>
</comment>
<keyword evidence="2" id="KW-0040">ANK repeat</keyword>
<evidence type="ECO:0008006" key="6">
    <source>
        <dbReference type="Google" id="ProtNLM"/>
    </source>
</evidence>
<evidence type="ECO:0000256" key="3">
    <source>
        <dbReference type="SAM" id="MobiDB-lite"/>
    </source>
</evidence>
<gene>
    <name evidence="4" type="ORF">ACHAWO_002276</name>
</gene>
<feature type="compositionally biased region" description="Low complexity" evidence="3">
    <location>
        <begin position="17"/>
        <end position="26"/>
    </location>
</feature>
<evidence type="ECO:0000313" key="4">
    <source>
        <dbReference type="EMBL" id="KAL3766838.1"/>
    </source>
</evidence>
<evidence type="ECO:0000313" key="5">
    <source>
        <dbReference type="Proteomes" id="UP001530400"/>
    </source>
</evidence>